<sequence>MGVRSSSEGRRTACISAASLPDPAFCRARLGEPNGPQSLKPQALKPSSPQALKPSSPQALKPSNLKPQTSNLKTQDSRLKTQDSDPRQIMHSDRSAE</sequence>
<evidence type="ECO:0000313" key="2">
    <source>
        <dbReference type="EMBL" id="TWU37673.1"/>
    </source>
</evidence>
<feature type="compositionally biased region" description="Basic and acidic residues" evidence="1">
    <location>
        <begin position="75"/>
        <end position="97"/>
    </location>
</feature>
<dbReference type="AlphaFoldDB" id="A0A5C6DK16"/>
<comment type="caution">
    <text evidence="2">The sequence shown here is derived from an EMBL/GenBank/DDBJ whole genome shotgun (WGS) entry which is preliminary data.</text>
</comment>
<keyword evidence="3" id="KW-1185">Reference proteome</keyword>
<feature type="compositionally biased region" description="Polar residues" evidence="1">
    <location>
        <begin position="65"/>
        <end position="74"/>
    </location>
</feature>
<name>A0A5C6DK16_9BACT</name>
<reference evidence="2 3" key="1">
    <citation type="submission" date="2019-02" db="EMBL/GenBank/DDBJ databases">
        <title>Deep-cultivation of Planctomycetes and their phenomic and genomic characterization uncovers novel biology.</title>
        <authorList>
            <person name="Wiegand S."/>
            <person name="Jogler M."/>
            <person name="Boedeker C."/>
            <person name="Pinto D."/>
            <person name="Vollmers J."/>
            <person name="Rivas-Marin E."/>
            <person name="Kohn T."/>
            <person name="Peeters S.H."/>
            <person name="Heuer A."/>
            <person name="Rast P."/>
            <person name="Oberbeckmann S."/>
            <person name="Bunk B."/>
            <person name="Jeske O."/>
            <person name="Meyerdierks A."/>
            <person name="Storesund J.E."/>
            <person name="Kallscheuer N."/>
            <person name="Luecker S."/>
            <person name="Lage O.M."/>
            <person name="Pohl T."/>
            <person name="Merkel B.J."/>
            <person name="Hornburger P."/>
            <person name="Mueller R.-W."/>
            <person name="Bruemmer F."/>
            <person name="Labrenz M."/>
            <person name="Spormann A.M."/>
            <person name="Op Den Camp H."/>
            <person name="Overmann J."/>
            <person name="Amann R."/>
            <person name="Jetten M.S.M."/>
            <person name="Mascher T."/>
            <person name="Medema M.H."/>
            <person name="Devos D.P."/>
            <person name="Kaster A.-K."/>
            <person name="Ovreas L."/>
            <person name="Rohde M."/>
            <person name="Galperin M.Y."/>
            <person name="Jogler C."/>
        </authorList>
    </citation>
    <scope>NUCLEOTIDE SEQUENCE [LARGE SCALE GENOMIC DNA]</scope>
    <source>
        <strain evidence="2 3">Q31b</strain>
    </source>
</reference>
<feature type="compositionally biased region" description="Polar residues" evidence="1">
    <location>
        <begin position="35"/>
        <end position="58"/>
    </location>
</feature>
<proteinExistence type="predicted"/>
<accession>A0A5C6DK16</accession>
<protein>
    <submittedName>
        <fullName evidence="2">Uncharacterized protein</fullName>
    </submittedName>
</protein>
<organism evidence="2 3">
    <name type="scientific">Novipirellula aureliae</name>
    <dbReference type="NCBI Taxonomy" id="2527966"/>
    <lineage>
        <taxon>Bacteria</taxon>
        <taxon>Pseudomonadati</taxon>
        <taxon>Planctomycetota</taxon>
        <taxon>Planctomycetia</taxon>
        <taxon>Pirellulales</taxon>
        <taxon>Pirellulaceae</taxon>
        <taxon>Novipirellula</taxon>
    </lineage>
</organism>
<evidence type="ECO:0000313" key="3">
    <source>
        <dbReference type="Proteomes" id="UP000315471"/>
    </source>
</evidence>
<dbReference type="EMBL" id="SJPY01000007">
    <property type="protein sequence ID" value="TWU37673.1"/>
    <property type="molecule type" value="Genomic_DNA"/>
</dbReference>
<dbReference type="Proteomes" id="UP000315471">
    <property type="component" value="Unassembled WGS sequence"/>
</dbReference>
<gene>
    <name evidence="2" type="ORF">Q31b_44610</name>
</gene>
<feature type="region of interest" description="Disordered" evidence="1">
    <location>
        <begin position="1"/>
        <end position="97"/>
    </location>
</feature>
<evidence type="ECO:0000256" key="1">
    <source>
        <dbReference type="SAM" id="MobiDB-lite"/>
    </source>
</evidence>